<dbReference type="RefSeq" id="WP_317228324.1">
    <property type="nucleotide sequence ID" value="NZ_JAWJEJ010000002.1"/>
</dbReference>
<name>A0ABU3YCP8_9SPHN</name>
<accession>A0ABU3YCP8</accession>
<organism evidence="1 2">
    <name type="scientific">Sphingomonas agrestis</name>
    <dbReference type="NCBI Taxonomy" id="3080540"/>
    <lineage>
        <taxon>Bacteria</taxon>
        <taxon>Pseudomonadati</taxon>
        <taxon>Pseudomonadota</taxon>
        <taxon>Alphaproteobacteria</taxon>
        <taxon>Sphingomonadales</taxon>
        <taxon>Sphingomonadaceae</taxon>
        <taxon>Sphingomonas</taxon>
    </lineage>
</organism>
<proteinExistence type="predicted"/>
<comment type="caution">
    <text evidence="1">The sequence shown here is derived from an EMBL/GenBank/DDBJ whole genome shotgun (WGS) entry which is preliminary data.</text>
</comment>
<reference evidence="1 2" key="1">
    <citation type="submission" date="2023-10" db="EMBL/GenBank/DDBJ databases">
        <title>Sphingomonas sp. HF-S4 16S ribosomal RNA gene Genome sequencing and assembly.</title>
        <authorList>
            <person name="Lee H."/>
        </authorList>
    </citation>
    <scope>NUCLEOTIDE SEQUENCE [LARGE SCALE GENOMIC DNA]</scope>
    <source>
        <strain evidence="1 2">HF-S4</strain>
    </source>
</reference>
<gene>
    <name evidence="1" type="ORF">RZN05_19380</name>
</gene>
<protein>
    <submittedName>
        <fullName evidence="1">Uncharacterized protein</fullName>
    </submittedName>
</protein>
<keyword evidence="2" id="KW-1185">Reference proteome</keyword>
<sequence length="138" mass="15576">MKKDRFDTFGPILSEIGGALANVAGGDPDGVFLYVEIGQGWSRPSAYRDEGEAVRYFDCGDRILIDLLWKACRAEPEERRWSVMEYDVKGNAFAVAFKYRDEVDVEVMDDGRVDAALRARYGDKPVVYPPLREGAFQL</sequence>
<evidence type="ECO:0000313" key="2">
    <source>
        <dbReference type="Proteomes" id="UP001273531"/>
    </source>
</evidence>
<dbReference type="Proteomes" id="UP001273531">
    <property type="component" value="Unassembled WGS sequence"/>
</dbReference>
<dbReference type="EMBL" id="JAWJEJ010000002">
    <property type="protein sequence ID" value="MDV3459168.1"/>
    <property type="molecule type" value="Genomic_DNA"/>
</dbReference>
<evidence type="ECO:0000313" key="1">
    <source>
        <dbReference type="EMBL" id="MDV3459168.1"/>
    </source>
</evidence>